<feature type="non-terminal residue" evidence="1">
    <location>
        <position position="1"/>
    </location>
</feature>
<dbReference type="VEuPathDB" id="MicrosporidiaDB:H312_01617"/>
<dbReference type="AlphaFoldDB" id="A0A059F1I2"/>
<name>A0A059F1I2_9MICR</name>
<reference evidence="1 2" key="2">
    <citation type="submission" date="2014-03" db="EMBL/GenBank/DDBJ databases">
        <title>The Genome Sequence of Anncaliia algerae insect isolate PRA339.</title>
        <authorList>
            <consortium name="The Broad Institute Genome Sequencing Platform"/>
            <consortium name="The Broad Institute Genome Sequencing Center for Infectious Disease"/>
            <person name="Cuomo C."/>
            <person name="Becnel J."/>
            <person name="Sanscrainte N."/>
            <person name="Walker B."/>
            <person name="Young S.K."/>
            <person name="Zeng Q."/>
            <person name="Gargeya S."/>
            <person name="Fitzgerald M."/>
            <person name="Haas B."/>
            <person name="Abouelleil A."/>
            <person name="Alvarado L."/>
            <person name="Arachchi H.M."/>
            <person name="Berlin A.M."/>
            <person name="Chapman S.B."/>
            <person name="Dewar J."/>
            <person name="Goldberg J."/>
            <person name="Griggs A."/>
            <person name="Gujja S."/>
            <person name="Hansen M."/>
            <person name="Howarth C."/>
            <person name="Imamovic A."/>
            <person name="Larimer J."/>
            <person name="McCowan C."/>
            <person name="Murphy C."/>
            <person name="Neiman D."/>
            <person name="Pearson M."/>
            <person name="Priest M."/>
            <person name="Roberts A."/>
            <person name="Saif S."/>
            <person name="Shea T."/>
            <person name="Sisk P."/>
            <person name="Sykes S."/>
            <person name="Wortman J."/>
            <person name="Nusbaum C."/>
            <person name="Birren B."/>
        </authorList>
    </citation>
    <scope>NUCLEOTIDE SEQUENCE [LARGE SCALE GENOMIC DNA]</scope>
    <source>
        <strain evidence="1 2">PRA339</strain>
    </source>
</reference>
<dbReference type="HOGENOM" id="CLU_3001872_0_0_1"/>
<accession>A0A059F1I2</accession>
<reference evidence="2" key="1">
    <citation type="submission" date="2013-02" db="EMBL/GenBank/DDBJ databases">
        <authorList>
            <consortium name="The Broad Institute Genome Sequencing Platform"/>
            <person name="Cuomo C."/>
            <person name="Becnel J."/>
            <person name="Sanscrainte N."/>
            <person name="Walker B."/>
            <person name="Young S.K."/>
            <person name="Zeng Q."/>
            <person name="Gargeya S."/>
            <person name="Fitzgerald M."/>
            <person name="Haas B."/>
            <person name="Abouelleil A."/>
            <person name="Alvarado L."/>
            <person name="Arachchi H.M."/>
            <person name="Berlin A.M."/>
            <person name="Chapman S.B."/>
            <person name="Dewar J."/>
            <person name="Goldberg J."/>
            <person name="Griggs A."/>
            <person name="Gujja S."/>
            <person name="Hansen M."/>
            <person name="Howarth C."/>
            <person name="Imamovic A."/>
            <person name="Larimer J."/>
            <person name="McCowan C."/>
            <person name="Murphy C."/>
            <person name="Neiman D."/>
            <person name="Pearson M."/>
            <person name="Priest M."/>
            <person name="Roberts A."/>
            <person name="Saif S."/>
            <person name="Shea T."/>
            <person name="Sisk P."/>
            <person name="Sykes S."/>
            <person name="Wortman J."/>
            <person name="Nusbaum C."/>
            <person name="Birren B."/>
        </authorList>
    </citation>
    <scope>NUCLEOTIDE SEQUENCE [LARGE SCALE GENOMIC DNA]</scope>
    <source>
        <strain evidence="2">PRA339</strain>
    </source>
</reference>
<protein>
    <submittedName>
        <fullName evidence="1">Uncharacterized protein</fullName>
    </submittedName>
</protein>
<keyword evidence="2" id="KW-1185">Reference proteome</keyword>
<evidence type="ECO:0000313" key="1">
    <source>
        <dbReference type="EMBL" id="KCZ80962.1"/>
    </source>
</evidence>
<evidence type="ECO:0000313" key="2">
    <source>
        <dbReference type="Proteomes" id="UP000030655"/>
    </source>
</evidence>
<proteinExistence type="predicted"/>
<dbReference type="EMBL" id="KK365155">
    <property type="protein sequence ID" value="KCZ80962.1"/>
    <property type="molecule type" value="Genomic_DNA"/>
</dbReference>
<sequence>IIRQYIRPDILIITNCDRIYDTLELEGYQHLRVNHTENFVNPIQEPPQIELNLSGKR</sequence>
<organism evidence="1 2">
    <name type="scientific">Anncaliia algerae PRA339</name>
    <dbReference type="NCBI Taxonomy" id="1288291"/>
    <lineage>
        <taxon>Eukaryota</taxon>
        <taxon>Fungi</taxon>
        <taxon>Fungi incertae sedis</taxon>
        <taxon>Microsporidia</taxon>
        <taxon>Tubulinosematoidea</taxon>
        <taxon>Tubulinosematidae</taxon>
        <taxon>Anncaliia</taxon>
    </lineage>
</organism>
<dbReference type="Proteomes" id="UP000030655">
    <property type="component" value="Unassembled WGS sequence"/>
</dbReference>
<gene>
    <name evidence="1" type="ORF">H312_01617</name>
</gene>